<dbReference type="EMBL" id="JACASE010000005">
    <property type="protein sequence ID" value="KAF6465963.1"/>
    <property type="molecule type" value="Genomic_DNA"/>
</dbReference>
<evidence type="ECO:0000313" key="1">
    <source>
        <dbReference type="EMBL" id="KAF6465963.1"/>
    </source>
</evidence>
<evidence type="ECO:0000313" key="2">
    <source>
        <dbReference type="Proteomes" id="UP000593571"/>
    </source>
</evidence>
<dbReference type="Proteomes" id="UP000593571">
    <property type="component" value="Unassembled WGS sequence"/>
</dbReference>
<accession>A0A7J8H0X9</accession>
<sequence>MNNNEQKLIKEQMCFLHSDLPDVDSHSEYLSLILSSLSCSCHFSSAVTVKKARMLRSGEDTSESSGKSEFCALTTSSHFPDRQVDYPHFTGKVIKIRNFAAQKGQNAAVRGLLGHCGSWSLHL</sequence>
<proteinExistence type="predicted"/>
<name>A0A7J8H0X9_ROUAE</name>
<reference evidence="1 2" key="1">
    <citation type="journal article" date="2020" name="Nature">
        <title>Six reference-quality genomes reveal evolution of bat adaptations.</title>
        <authorList>
            <person name="Jebb D."/>
            <person name="Huang Z."/>
            <person name="Pippel M."/>
            <person name="Hughes G.M."/>
            <person name="Lavrichenko K."/>
            <person name="Devanna P."/>
            <person name="Winkler S."/>
            <person name="Jermiin L.S."/>
            <person name="Skirmuntt E.C."/>
            <person name="Katzourakis A."/>
            <person name="Burkitt-Gray L."/>
            <person name="Ray D.A."/>
            <person name="Sullivan K.A.M."/>
            <person name="Roscito J.G."/>
            <person name="Kirilenko B.M."/>
            <person name="Davalos L.M."/>
            <person name="Corthals A.P."/>
            <person name="Power M.L."/>
            <person name="Jones G."/>
            <person name="Ransome R.D."/>
            <person name="Dechmann D.K.N."/>
            <person name="Locatelli A.G."/>
            <person name="Puechmaille S.J."/>
            <person name="Fedrigo O."/>
            <person name="Jarvis E.D."/>
            <person name="Hiller M."/>
            <person name="Vernes S.C."/>
            <person name="Myers E.W."/>
            <person name="Teeling E.C."/>
        </authorList>
    </citation>
    <scope>NUCLEOTIDE SEQUENCE [LARGE SCALE GENOMIC DNA]</scope>
    <source>
        <strain evidence="1">MRouAeg1</strain>
        <tissue evidence="1">Muscle</tissue>
    </source>
</reference>
<gene>
    <name evidence="1" type="ORF">HJG63_011308</name>
</gene>
<keyword evidence="2" id="KW-1185">Reference proteome</keyword>
<dbReference type="AlphaFoldDB" id="A0A7J8H0X9"/>
<organism evidence="1 2">
    <name type="scientific">Rousettus aegyptiacus</name>
    <name type="common">Egyptian fruit bat</name>
    <name type="synonym">Pteropus aegyptiacus</name>
    <dbReference type="NCBI Taxonomy" id="9407"/>
    <lineage>
        <taxon>Eukaryota</taxon>
        <taxon>Metazoa</taxon>
        <taxon>Chordata</taxon>
        <taxon>Craniata</taxon>
        <taxon>Vertebrata</taxon>
        <taxon>Euteleostomi</taxon>
        <taxon>Mammalia</taxon>
        <taxon>Eutheria</taxon>
        <taxon>Laurasiatheria</taxon>
        <taxon>Chiroptera</taxon>
        <taxon>Yinpterochiroptera</taxon>
        <taxon>Pteropodoidea</taxon>
        <taxon>Pteropodidae</taxon>
        <taxon>Rousettinae</taxon>
        <taxon>Rousettus</taxon>
    </lineage>
</organism>
<protein>
    <submittedName>
        <fullName evidence="1">Uncharacterized protein</fullName>
    </submittedName>
</protein>
<comment type="caution">
    <text evidence="1">The sequence shown here is derived from an EMBL/GenBank/DDBJ whole genome shotgun (WGS) entry which is preliminary data.</text>
</comment>